<protein>
    <submittedName>
        <fullName evidence="2">4095_t:CDS:1</fullName>
    </submittedName>
</protein>
<evidence type="ECO:0000313" key="2">
    <source>
        <dbReference type="EMBL" id="CAG8602173.1"/>
    </source>
</evidence>
<proteinExistence type="predicted"/>
<evidence type="ECO:0000313" key="3">
    <source>
        <dbReference type="Proteomes" id="UP000789508"/>
    </source>
</evidence>
<gene>
    <name evidence="2" type="ORF">ALEPTO_LOCUS8194</name>
</gene>
<feature type="region of interest" description="Disordered" evidence="1">
    <location>
        <begin position="30"/>
        <end position="49"/>
    </location>
</feature>
<dbReference type="AlphaFoldDB" id="A0A9N9GH84"/>
<dbReference type="Proteomes" id="UP000789508">
    <property type="component" value="Unassembled WGS sequence"/>
</dbReference>
<sequence length="49" mass="4908">AQNIVVSAPAPVPTSVSTDSAYNAVNSIPNTTASDMNNNANTTVTNATT</sequence>
<comment type="caution">
    <text evidence="2">The sequence shown here is derived from an EMBL/GenBank/DDBJ whole genome shotgun (WGS) entry which is preliminary data.</text>
</comment>
<keyword evidence="3" id="KW-1185">Reference proteome</keyword>
<name>A0A9N9GH84_9GLOM</name>
<feature type="compositionally biased region" description="Low complexity" evidence="1">
    <location>
        <begin position="37"/>
        <end position="49"/>
    </location>
</feature>
<accession>A0A9N9GH84</accession>
<feature type="non-terminal residue" evidence="2">
    <location>
        <position position="49"/>
    </location>
</feature>
<dbReference type="EMBL" id="CAJVPS010004315">
    <property type="protein sequence ID" value="CAG8602173.1"/>
    <property type="molecule type" value="Genomic_DNA"/>
</dbReference>
<organism evidence="2 3">
    <name type="scientific">Ambispora leptoticha</name>
    <dbReference type="NCBI Taxonomy" id="144679"/>
    <lineage>
        <taxon>Eukaryota</taxon>
        <taxon>Fungi</taxon>
        <taxon>Fungi incertae sedis</taxon>
        <taxon>Mucoromycota</taxon>
        <taxon>Glomeromycotina</taxon>
        <taxon>Glomeromycetes</taxon>
        <taxon>Archaeosporales</taxon>
        <taxon>Ambisporaceae</taxon>
        <taxon>Ambispora</taxon>
    </lineage>
</organism>
<evidence type="ECO:0000256" key="1">
    <source>
        <dbReference type="SAM" id="MobiDB-lite"/>
    </source>
</evidence>
<reference evidence="2" key="1">
    <citation type="submission" date="2021-06" db="EMBL/GenBank/DDBJ databases">
        <authorList>
            <person name="Kallberg Y."/>
            <person name="Tangrot J."/>
            <person name="Rosling A."/>
        </authorList>
    </citation>
    <scope>NUCLEOTIDE SEQUENCE</scope>
    <source>
        <strain evidence="2">FL130A</strain>
    </source>
</reference>